<evidence type="ECO:0000313" key="2">
    <source>
        <dbReference type="Proteomes" id="UP000820818"/>
    </source>
</evidence>
<evidence type="ECO:0000313" key="1">
    <source>
        <dbReference type="EMBL" id="KAI9553025.1"/>
    </source>
</evidence>
<dbReference type="EMBL" id="WJBH02000009">
    <property type="protein sequence ID" value="KAI9553025.1"/>
    <property type="molecule type" value="Genomic_DNA"/>
</dbReference>
<accession>A0AAD5L0E0</accession>
<protein>
    <submittedName>
        <fullName evidence="1">Uncharacterized protein</fullName>
    </submittedName>
</protein>
<comment type="caution">
    <text evidence="1">The sequence shown here is derived from an EMBL/GenBank/DDBJ whole genome shotgun (WGS) entry which is preliminary data.</text>
</comment>
<gene>
    <name evidence="1" type="ORF">GHT06_020912</name>
</gene>
<reference evidence="1 2" key="1">
    <citation type="submission" date="2022-05" db="EMBL/GenBank/DDBJ databases">
        <title>A multi-omics perspective on studying reproductive biology in Daphnia sinensis.</title>
        <authorList>
            <person name="Jia J."/>
        </authorList>
    </citation>
    <scope>NUCLEOTIDE SEQUENCE [LARGE SCALE GENOMIC DNA]</scope>
    <source>
        <strain evidence="1 2">WSL</strain>
    </source>
</reference>
<organism evidence="1 2">
    <name type="scientific">Daphnia sinensis</name>
    <dbReference type="NCBI Taxonomy" id="1820382"/>
    <lineage>
        <taxon>Eukaryota</taxon>
        <taxon>Metazoa</taxon>
        <taxon>Ecdysozoa</taxon>
        <taxon>Arthropoda</taxon>
        <taxon>Crustacea</taxon>
        <taxon>Branchiopoda</taxon>
        <taxon>Diplostraca</taxon>
        <taxon>Cladocera</taxon>
        <taxon>Anomopoda</taxon>
        <taxon>Daphniidae</taxon>
        <taxon>Daphnia</taxon>
        <taxon>Daphnia similis group</taxon>
    </lineage>
</organism>
<name>A0AAD5L0E0_9CRUS</name>
<keyword evidence="2" id="KW-1185">Reference proteome</keyword>
<dbReference type="AlphaFoldDB" id="A0AAD5L0E0"/>
<sequence length="92" mass="10524">MLWGIYLFLTGDIQDDSVGIPAFHRRARQPCRCSLLDNCWNLLCMHRSPISHAPLPIYLTCTNTIALCTQTCSVYVQRYPTICLERCTTTDL</sequence>
<dbReference type="Proteomes" id="UP000820818">
    <property type="component" value="Linkage Group LG9"/>
</dbReference>
<proteinExistence type="predicted"/>